<dbReference type="GO" id="GO:0006357">
    <property type="term" value="P:regulation of transcription by RNA polymerase II"/>
    <property type="evidence" value="ECO:0007669"/>
    <property type="project" value="TreeGrafter"/>
</dbReference>
<dbReference type="GO" id="GO:0003713">
    <property type="term" value="F:transcription coactivator activity"/>
    <property type="evidence" value="ECO:0007669"/>
    <property type="project" value="TreeGrafter"/>
</dbReference>
<dbReference type="PANTHER" id="PTHR21277:SF5">
    <property type="entry name" value="TRANSCRIPTIONAL ADAPTER 1"/>
    <property type="match status" value="1"/>
</dbReference>
<dbReference type="OrthoDB" id="10264870at2759"/>
<evidence type="ECO:0000256" key="5">
    <source>
        <dbReference type="SAM" id="MobiDB-lite"/>
    </source>
</evidence>
<name>A0A0C9N3F7_9FUNG</name>
<dbReference type="Pfam" id="PF12767">
    <property type="entry name" value="SAGA-Tad1"/>
    <property type="match status" value="1"/>
</dbReference>
<dbReference type="Proteomes" id="UP000053815">
    <property type="component" value="Unassembled WGS sequence"/>
</dbReference>
<dbReference type="STRING" id="91626.A0A0C9N3F7"/>
<evidence type="ECO:0000256" key="1">
    <source>
        <dbReference type="ARBA" id="ARBA00004123"/>
    </source>
</evidence>
<proteinExistence type="predicted"/>
<evidence type="ECO:0000256" key="4">
    <source>
        <dbReference type="ARBA" id="ARBA00023242"/>
    </source>
</evidence>
<dbReference type="GO" id="GO:0000124">
    <property type="term" value="C:SAGA complex"/>
    <property type="evidence" value="ECO:0007669"/>
    <property type="project" value="UniProtKB-ARBA"/>
</dbReference>
<sequence>MTLIATEDNNSNTTSINLALTKGHFSHPTPSGRQDVLALKQRLADALGENGPLYWDALRDFVMGKLNRQEFDFYANLYLSRKNAYLHNAFILSTVHNAQTNTPPPSKHRLVGWAKRKRGKDGSLTADGESEQDPKKRKLKSDVMALSKAERERLKALVKVRLISGDKNNLKPFVDRLLGTRISRPPTLPIAFNQLPPNYSQEYSKGLMAPLCVDLKELPSPETLHARMTSIALENGLLGGIGEDVVNVMLFAAENYIKSSITSAISKRRVNRCIGVKMVREEDGDHDMTGEQEQSSISLRDLAFTYQITPYVLVEKPLNAEKLTALLEDSDDEMMVDNLSDSSSEEDYEL</sequence>
<keyword evidence="4" id="KW-0539">Nucleus</keyword>
<keyword evidence="2" id="KW-0805">Transcription regulation</keyword>
<dbReference type="PANTHER" id="PTHR21277">
    <property type="entry name" value="TRANSCRIPTIONAL ADAPTER 1"/>
    <property type="match status" value="1"/>
</dbReference>
<dbReference type="EMBL" id="DF836534">
    <property type="protein sequence ID" value="GAN09118.1"/>
    <property type="molecule type" value="Genomic_DNA"/>
</dbReference>
<comment type="subcellular location">
    <subcellularLocation>
        <location evidence="1">Nucleus</location>
    </subcellularLocation>
</comment>
<keyword evidence="3" id="KW-0804">Transcription</keyword>
<dbReference type="InterPro" id="IPR024738">
    <property type="entry name" value="Hfi1/Tada1"/>
</dbReference>
<accession>A0A0C9N3F7</accession>
<feature type="region of interest" description="Disordered" evidence="5">
    <location>
        <begin position="97"/>
        <end position="139"/>
    </location>
</feature>
<dbReference type="CDD" id="cd22933">
    <property type="entry name" value="HFD_HFI1"/>
    <property type="match status" value="1"/>
</dbReference>
<dbReference type="AlphaFoldDB" id="A0A0C9N3F7"/>
<reference evidence="6" key="1">
    <citation type="submission" date="2014-09" db="EMBL/GenBank/DDBJ databases">
        <title>Draft genome sequence of an oleaginous Mucoromycotina fungus Mucor ambiguus NBRC6742.</title>
        <authorList>
            <person name="Takeda I."/>
            <person name="Yamane N."/>
            <person name="Morita T."/>
            <person name="Tamano K."/>
            <person name="Machida M."/>
            <person name="Baker S."/>
            <person name="Koike H."/>
        </authorList>
    </citation>
    <scope>NUCLEOTIDE SEQUENCE</scope>
    <source>
        <strain evidence="6">NBRC 6742</strain>
    </source>
</reference>
<organism evidence="6">
    <name type="scientific">Mucor ambiguus</name>
    <dbReference type="NCBI Taxonomy" id="91626"/>
    <lineage>
        <taxon>Eukaryota</taxon>
        <taxon>Fungi</taxon>
        <taxon>Fungi incertae sedis</taxon>
        <taxon>Mucoromycota</taxon>
        <taxon>Mucoromycotina</taxon>
        <taxon>Mucoromycetes</taxon>
        <taxon>Mucorales</taxon>
        <taxon>Mucorineae</taxon>
        <taxon>Mucoraceae</taxon>
        <taxon>Mucor</taxon>
    </lineage>
</organism>
<evidence type="ECO:0000256" key="3">
    <source>
        <dbReference type="ARBA" id="ARBA00023163"/>
    </source>
</evidence>
<evidence type="ECO:0000313" key="7">
    <source>
        <dbReference type="Proteomes" id="UP000053815"/>
    </source>
</evidence>
<keyword evidence="7" id="KW-1185">Reference proteome</keyword>
<feature type="compositionally biased region" description="Basic residues" evidence="5">
    <location>
        <begin position="106"/>
        <end position="119"/>
    </location>
</feature>
<protein>
    <submittedName>
        <fullName evidence="6">SAGA complex subunit Hfi1</fullName>
    </submittedName>
</protein>
<evidence type="ECO:0000313" key="6">
    <source>
        <dbReference type="EMBL" id="GAN09118.1"/>
    </source>
</evidence>
<dbReference type="GO" id="GO:0005634">
    <property type="term" value="C:nucleus"/>
    <property type="evidence" value="ECO:0007669"/>
    <property type="project" value="UniProtKB-SubCell"/>
</dbReference>
<gene>
    <name evidence="6" type="ORF">MAM1_0245c08640</name>
</gene>
<evidence type="ECO:0000256" key="2">
    <source>
        <dbReference type="ARBA" id="ARBA00023015"/>
    </source>
</evidence>